<comment type="similarity">
    <text evidence="3 8">Belongs to the DAD/OST2 family.</text>
</comment>
<comment type="caution">
    <text evidence="9">The sequence shown here is derived from an EMBL/GenBank/DDBJ whole genome shotgun (WGS) entry which is preliminary data.</text>
</comment>
<dbReference type="GO" id="GO:0016740">
    <property type="term" value="F:transferase activity"/>
    <property type="evidence" value="ECO:0007669"/>
    <property type="project" value="UniProtKB-KW"/>
</dbReference>
<dbReference type="GO" id="GO:0008250">
    <property type="term" value="C:oligosaccharyltransferase complex"/>
    <property type="evidence" value="ECO:0007669"/>
    <property type="project" value="InterPro"/>
</dbReference>
<organism evidence="9 10">
    <name type="scientific">Smittium culicis</name>
    <dbReference type="NCBI Taxonomy" id="133412"/>
    <lineage>
        <taxon>Eukaryota</taxon>
        <taxon>Fungi</taxon>
        <taxon>Fungi incertae sedis</taxon>
        <taxon>Zoopagomycota</taxon>
        <taxon>Kickxellomycotina</taxon>
        <taxon>Harpellomycetes</taxon>
        <taxon>Harpellales</taxon>
        <taxon>Legeriomycetaceae</taxon>
        <taxon>Smittium</taxon>
    </lineage>
</organism>
<comment type="function">
    <text evidence="8">Subunit of the oligosaccharyl transferase (OST) complex that catalyzes the initial transfer of a defined glycan (Glc(3)Man(9)GlcNAc(2) in eukaryotes) from the lipid carrier dolichol-pyrophosphate to an asparagine residue within an Asn-X-Ser/Thr consensus motif in nascent polypeptide chains, the first step in protein N-glycosylation. N-glycosylation occurs cotranslationally and the complex associates with the Sec61 complex at the channel-forming translocon complex that mediates protein translocation across the endoplasmic reticulum (ER). All subunits are required for a maximal enzyme activity.</text>
</comment>
<dbReference type="PANTHER" id="PTHR10705">
    <property type="entry name" value="DOLICHYL-DIPHOSPHOOLIGOSACCHARIDE--PROTEIN GLYCOSYLTRANSFERASE SUBUNIT DAD1"/>
    <property type="match status" value="1"/>
</dbReference>
<accession>A0A1R1X7E1</accession>
<keyword evidence="7 8" id="KW-0472">Membrane</keyword>
<dbReference type="UniPathway" id="UPA00378"/>
<keyword evidence="4 8" id="KW-0812">Transmembrane</keyword>
<sequence>MTSTKSSSSETQNPIKETIAKYNQETSQDLMVLDAFMLLCVVVGVMLFAYAVIVGNFPYNSFLAGFGSSVASFVLTAGLRTKLSALKSPNNLNECNHVSSISSPTKPLYSASSAFSEYIFCNLVLHFIIFNFIG</sequence>
<dbReference type="EMBL" id="LSSM01006563">
    <property type="protein sequence ID" value="OMJ10527.1"/>
    <property type="molecule type" value="Genomic_DNA"/>
</dbReference>
<dbReference type="AlphaFoldDB" id="A0A1R1X7E1"/>
<dbReference type="Pfam" id="PF02109">
    <property type="entry name" value="DAD"/>
    <property type="match status" value="1"/>
</dbReference>
<feature type="transmembrane region" description="Helical" evidence="8">
    <location>
        <begin position="59"/>
        <end position="79"/>
    </location>
</feature>
<dbReference type="OrthoDB" id="445566at2759"/>
<comment type="subcellular location">
    <subcellularLocation>
        <location evidence="1 8">Endoplasmic reticulum membrane</location>
        <topology evidence="1 8">Multi-pass membrane protein</topology>
    </subcellularLocation>
</comment>
<dbReference type="PIRSF" id="PIRSF005588">
    <property type="entry name" value="DAD"/>
    <property type="match status" value="1"/>
</dbReference>
<evidence type="ECO:0000313" key="9">
    <source>
        <dbReference type="EMBL" id="OMJ10527.1"/>
    </source>
</evidence>
<protein>
    <recommendedName>
        <fullName evidence="8">Dolichyl-diphosphooligosaccharide--protein glycosyltransferase subunit OST2</fullName>
        <shortName evidence="8">Oligosaccharyl transferase subunit OST2</shortName>
    </recommendedName>
</protein>
<keyword evidence="9" id="KW-0808">Transferase</keyword>
<keyword evidence="5 8" id="KW-0256">Endoplasmic reticulum</keyword>
<dbReference type="PANTHER" id="PTHR10705:SF0">
    <property type="entry name" value="DOLICHYL-DIPHOSPHOOLIGOSACCHARIDE--PROTEIN GLYCOSYLTRANSFERASE SUBUNIT DAD1"/>
    <property type="match status" value="1"/>
</dbReference>
<gene>
    <name evidence="9" type="ORF">AYI69_g10206</name>
</gene>
<evidence type="ECO:0000256" key="8">
    <source>
        <dbReference type="RuleBase" id="RU361136"/>
    </source>
</evidence>
<evidence type="ECO:0000256" key="4">
    <source>
        <dbReference type="ARBA" id="ARBA00022692"/>
    </source>
</evidence>
<comment type="pathway">
    <text evidence="2 8">Protein modification; protein glycosylation.</text>
</comment>
<evidence type="ECO:0000256" key="5">
    <source>
        <dbReference type="ARBA" id="ARBA00022824"/>
    </source>
</evidence>
<keyword evidence="10" id="KW-1185">Reference proteome</keyword>
<comment type="subunit">
    <text evidence="8">Component of the oligosaccharyltransferase (OST) complex.</text>
</comment>
<evidence type="ECO:0000313" key="10">
    <source>
        <dbReference type="Proteomes" id="UP000187429"/>
    </source>
</evidence>
<evidence type="ECO:0000256" key="1">
    <source>
        <dbReference type="ARBA" id="ARBA00004477"/>
    </source>
</evidence>
<reference evidence="10" key="1">
    <citation type="submission" date="2017-01" db="EMBL/GenBank/DDBJ databases">
        <authorList>
            <person name="Wang Y."/>
            <person name="White M."/>
            <person name="Kvist S."/>
            <person name="Moncalvo J.-M."/>
        </authorList>
    </citation>
    <scope>NUCLEOTIDE SEQUENCE [LARGE SCALE GENOMIC DNA]</scope>
    <source>
        <strain evidence="10">ID-206-W2</strain>
    </source>
</reference>
<dbReference type="InterPro" id="IPR003038">
    <property type="entry name" value="DAD/Ost2"/>
</dbReference>
<dbReference type="Proteomes" id="UP000187429">
    <property type="component" value="Unassembled WGS sequence"/>
</dbReference>
<feature type="transmembrane region" description="Helical" evidence="8">
    <location>
        <begin position="115"/>
        <end position="133"/>
    </location>
</feature>
<evidence type="ECO:0000256" key="2">
    <source>
        <dbReference type="ARBA" id="ARBA00004922"/>
    </source>
</evidence>
<evidence type="ECO:0000256" key="7">
    <source>
        <dbReference type="ARBA" id="ARBA00023136"/>
    </source>
</evidence>
<name>A0A1R1X7E1_9FUNG</name>
<feature type="transmembrane region" description="Helical" evidence="8">
    <location>
        <begin position="30"/>
        <end position="53"/>
    </location>
</feature>
<dbReference type="GO" id="GO:0006487">
    <property type="term" value="P:protein N-linked glycosylation"/>
    <property type="evidence" value="ECO:0007669"/>
    <property type="project" value="TreeGrafter"/>
</dbReference>
<evidence type="ECO:0000256" key="6">
    <source>
        <dbReference type="ARBA" id="ARBA00022989"/>
    </source>
</evidence>
<proteinExistence type="inferred from homology"/>
<evidence type="ECO:0000256" key="3">
    <source>
        <dbReference type="ARBA" id="ARBA00009386"/>
    </source>
</evidence>
<keyword evidence="6 8" id="KW-1133">Transmembrane helix</keyword>